<dbReference type="OrthoDB" id="19045at2759"/>
<reference evidence="1 2" key="2">
    <citation type="journal article" date="2019" name="G3 (Bethesda)">
        <title>Hybrid Assembly of the Genome of the Entomopathogenic Nematode Steinernema carpocapsae Identifies the X-Chromosome.</title>
        <authorList>
            <person name="Serra L."/>
            <person name="Macchietto M."/>
            <person name="Macias-Munoz A."/>
            <person name="McGill C.J."/>
            <person name="Rodriguez I.M."/>
            <person name="Rodriguez B."/>
            <person name="Murad R."/>
            <person name="Mortazavi A."/>
        </authorList>
    </citation>
    <scope>NUCLEOTIDE SEQUENCE [LARGE SCALE GENOMIC DNA]</scope>
    <source>
        <strain evidence="1 2">ALL</strain>
    </source>
</reference>
<dbReference type="InterPro" id="IPR027417">
    <property type="entry name" value="P-loop_NTPase"/>
</dbReference>
<organism evidence="1 2">
    <name type="scientific">Steinernema carpocapsae</name>
    <name type="common">Entomopathogenic nematode</name>
    <dbReference type="NCBI Taxonomy" id="34508"/>
    <lineage>
        <taxon>Eukaryota</taxon>
        <taxon>Metazoa</taxon>
        <taxon>Ecdysozoa</taxon>
        <taxon>Nematoda</taxon>
        <taxon>Chromadorea</taxon>
        <taxon>Rhabditida</taxon>
        <taxon>Tylenchina</taxon>
        <taxon>Panagrolaimomorpha</taxon>
        <taxon>Strongyloidoidea</taxon>
        <taxon>Steinernematidae</taxon>
        <taxon>Steinernema</taxon>
    </lineage>
</organism>
<dbReference type="InterPro" id="IPR036412">
    <property type="entry name" value="HAD-like_sf"/>
</dbReference>
<evidence type="ECO:0000313" key="2">
    <source>
        <dbReference type="Proteomes" id="UP000298663"/>
    </source>
</evidence>
<dbReference type="SUPFAM" id="SSF56784">
    <property type="entry name" value="HAD-like"/>
    <property type="match status" value="1"/>
</dbReference>
<sequence length="411" mass="46597">MFTNRGTKRPAAEDDNLFPMFNKKASISSAVEGMWSSVADELLIFSPHDHKPSEKIAGFDLDYTLITTKSGRTFPVDHNDWKLWHESVPQKVKKAHEDGMKIVIFTNQKGVQAGKLKVKDLKTKIEAILAKFEVPVQVFVSLGPASFRKPYIGMWAHMEQNFNDGVPVDRAKSIYVGDAAGRTKTKLRKKDHSNGDRLFAMNLSVGFHTPEQFFLGQKTEEEHVMPEFNPETALNSEKKIFEPKVYFSADAPEMVILIGAPGSGKSTVAKMLCDKHGFEHVNGDTLKTWQACSAATNRFLADGKSVVIDNTNPDKDSRSRYMDIAQKYEIPCRCFVMTATFNHSRHNALYRTIMDPNHALIPRAAHNIFKSKYLEPDMKKEAFDQLVRVNFVPEFKDEEAKKTYSYYLLDS</sequence>
<reference evidence="1 2" key="1">
    <citation type="journal article" date="2015" name="Genome Biol.">
        <title>Comparative genomics of Steinernema reveals deeply conserved gene regulatory networks.</title>
        <authorList>
            <person name="Dillman A.R."/>
            <person name="Macchietto M."/>
            <person name="Porter C.F."/>
            <person name="Rogers A."/>
            <person name="Williams B."/>
            <person name="Antoshechkin I."/>
            <person name="Lee M.M."/>
            <person name="Goodwin Z."/>
            <person name="Lu X."/>
            <person name="Lewis E.E."/>
            <person name="Goodrich-Blair H."/>
            <person name="Stock S.P."/>
            <person name="Adams B.J."/>
            <person name="Sternberg P.W."/>
            <person name="Mortazavi A."/>
        </authorList>
    </citation>
    <scope>NUCLEOTIDE SEQUENCE [LARGE SCALE GENOMIC DNA]</scope>
    <source>
        <strain evidence="1 2">ALL</strain>
    </source>
</reference>
<dbReference type="NCBIfam" id="TIGR01662">
    <property type="entry name" value="HAD-SF-IIIA"/>
    <property type="match status" value="1"/>
</dbReference>
<dbReference type="InterPro" id="IPR006549">
    <property type="entry name" value="HAD-SF_hydro_IIIA"/>
</dbReference>
<dbReference type="PANTHER" id="PTHR12083:SF9">
    <property type="entry name" value="BIFUNCTIONAL POLYNUCLEOTIDE PHOSPHATASE_KINASE"/>
    <property type="match status" value="1"/>
</dbReference>
<name>A0A4U5M8D4_STECR</name>
<proteinExistence type="predicted"/>
<evidence type="ECO:0000313" key="1">
    <source>
        <dbReference type="EMBL" id="TKR65194.1"/>
    </source>
</evidence>
<protein>
    <recommendedName>
        <fullName evidence="3">PNK FHA domain-containing protein</fullName>
    </recommendedName>
</protein>
<dbReference type="Gene3D" id="3.40.50.300">
    <property type="entry name" value="P-loop containing nucleotide triphosphate hydrolases"/>
    <property type="match status" value="1"/>
</dbReference>
<dbReference type="Pfam" id="PF08645">
    <property type="entry name" value="PNK3P"/>
    <property type="match status" value="1"/>
</dbReference>
<dbReference type="PANTHER" id="PTHR12083">
    <property type="entry name" value="BIFUNCTIONAL POLYNUCLEOTIDE PHOSPHATASE/KINASE"/>
    <property type="match status" value="1"/>
</dbReference>
<keyword evidence="2" id="KW-1185">Reference proteome</keyword>
<dbReference type="InterPro" id="IPR013954">
    <property type="entry name" value="PNK3P"/>
</dbReference>
<dbReference type="FunFam" id="3.40.50.300:FF:000737">
    <property type="entry name" value="Bifunctional polynucleotide phosphatase/kinase"/>
    <property type="match status" value="1"/>
</dbReference>
<dbReference type="AlphaFoldDB" id="A0A4U5M8D4"/>
<dbReference type="GO" id="GO:0006281">
    <property type="term" value="P:DNA repair"/>
    <property type="evidence" value="ECO:0007669"/>
    <property type="project" value="TreeGrafter"/>
</dbReference>
<dbReference type="EMBL" id="AZBU02000009">
    <property type="protein sequence ID" value="TKR65194.1"/>
    <property type="molecule type" value="Genomic_DNA"/>
</dbReference>
<dbReference type="NCBIfam" id="TIGR01664">
    <property type="entry name" value="DNA-3'-Pase"/>
    <property type="match status" value="1"/>
</dbReference>
<dbReference type="Proteomes" id="UP000298663">
    <property type="component" value="Unassembled WGS sequence"/>
</dbReference>
<dbReference type="GO" id="GO:0046403">
    <property type="term" value="F:polynucleotide 3'-phosphatase activity"/>
    <property type="evidence" value="ECO:0007669"/>
    <property type="project" value="TreeGrafter"/>
</dbReference>
<dbReference type="SUPFAM" id="SSF52540">
    <property type="entry name" value="P-loop containing nucleoside triphosphate hydrolases"/>
    <property type="match status" value="1"/>
</dbReference>
<dbReference type="FunFam" id="3.40.50.1000:FF:000078">
    <property type="entry name" value="Bifunctional polynucleotide phosphatase/kinase"/>
    <property type="match status" value="1"/>
</dbReference>
<dbReference type="Pfam" id="PF13671">
    <property type="entry name" value="AAA_33"/>
    <property type="match status" value="1"/>
</dbReference>
<comment type="caution">
    <text evidence="1">The sequence shown here is derived from an EMBL/GenBank/DDBJ whole genome shotgun (WGS) entry which is preliminary data.</text>
</comment>
<dbReference type="CDD" id="cd01625">
    <property type="entry name" value="HAD_PNP"/>
    <property type="match status" value="1"/>
</dbReference>
<dbReference type="InterPro" id="IPR023214">
    <property type="entry name" value="HAD_sf"/>
</dbReference>
<accession>A0A4U5M8D4</accession>
<dbReference type="InterPro" id="IPR006551">
    <property type="entry name" value="Polynucleotide_phosphatase"/>
</dbReference>
<gene>
    <name evidence="1" type="ORF">L596_025634</name>
</gene>
<dbReference type="Gene3D" id="3.40.50.1000">
    <property type="entry name" value="HAD superfamily/HAD-like"/>
    <property type="match status" value="1"/>
</dbReference>
<evidence type="ECO:0008006" key="3">
    <source>
        <dbReference type="Google" id="ProtNLM"/>
    </source>
</evidence>
<dbReference type="GO" id="GO:0003690">
    <property type="term" value="F:double-stranded DNA binding"/>
    <property type="evidence" value="ECO:0007669"/>
    <property type="project" value="TreeGrafter"/>
</dbReference>
<dbReference type="GO" id="GO:0046404">
    <property type="term" value="F:ATP-dependent polydeoxyribonucleotide 5'-hydroxyl-kinase activity"/>
    <property type="evidence" value="ECO:0007669"/>
    <property type="project" value="TreeGrafter"/>
</dbReference>